<protein>
    <recommendedName>
        <fullName evidence="1">Apple domain-containing protein</fullName>
    </recommendedName>
</protein>
<dbReference type="Gene3D" id="3.50.4.10">
    <property type="entry name" value="Hepatocyte Growth Factor"/>
    <property type="match status" value="2"/>
</dbReference>
<dbReference type="InterPro" id="IPR003609">
    <property type="entry name" value="Pan_app"/>
</dbReference>
<proteinExistence type="predicted"/>
<evidence type="ECO:0000313" key="3">
    <source>
        <dbReference type="Proteomes" id="UP001208570"/>
    </source>
</evidence>
<comment type="caution">
    <text evidence="2">The sequence shown here is derived from an EMBL/GenBank/DDBJ whole genome shotgun (WGS) entry which is preliminary data.</text>
</comment>
<feature type="non-terminal residue" evidence="2">
    <location>
        <position position="175"/>
    </location>
</feature>
<organism evidence="2 3">
    <name type="scientific">Paralvinella palmiformis</name>
    <dbReference type="NCBI Taxonomy" id="53620"/>
    <lineage>
        <taxon>Eukaryota</taxon>
        <taxon>Metazoa</taxon>
        <taxon>Spiralia</taxon>
        <taxon>Lophotrochozoa</taxon>
        <taxon>Annelida</taxon>
        <taxon>Polychaeta</taxon>
        <taxon>Sedentaria</taxon>
        <taxon>Canalipalpata</taxon>
        <taxon>Terebellida</taxon>
        <taxon>Terebelliformia</taxon>
        <taxon>Alvinellidae</taxon>
        <taxon>Paralvinella</taxon>
    </lineage>
</organism>
<dbReference type="AlphaFoldDB" id="A0AAD9IPA8"/>
<feature type="domain" description="Apple" evidence="1">
    <location>
        <begin position="2"/>
        <end position="82"/>
    </location>
</feature>
<dbReference type="Pfam" id="PF14295">
    <property type="entry name" value="PAN_4"/>
    <property type="match status" value="2"/>
</dbReference>
<sequence length="175" mass="18780">PCPNGGTNQWTTTNNVHAINGVEQSSAQTLDDCRQKCLTISGCNAIDYNANAVGVKCWTFVNLQNTQLLPETGVVHETLEICALPTTTPCPNGGTNQWTTTNNVHAINGVEQSSAQTLDDCRQKCLTISGCNAIDYNANAVGVKCWTFVNLQNTQLLPETGVVHETLEICALPTT</sequence>
<feature type="non-terminal residue" evidence="2">
    <location>
        <position position="1"/>
    </location>
</feature>
<gene>
    <name evidence="2" type="ORF">LSH36_3616g00004</name>
</gene>
<name>A0AAD9IPA8_9ANNE</name>
<dbReference type="Proteomes" id="UP001208570">
    <property type="component" value="Unassembled WGS sequence"/>
</dbReference>
<dbReference type="EMBL" id="JAODUP010003613">
    <property type="protein sequence ID" value="KAK2138182.1"/>
    <property type="molecule type" value="Genomic_DNA"/>
</dbReference>
<reference evidence="2" key="1">
    <citation type="journal article" date="2023" name="Mol. Biol. Evol.">
        <title>Third-Generation Sequencing Reveals the Adaptive Role of the Epigenome in Three Deep-Sea Polychaetes.</title>
        <authorList>
            <person name="Perez M."/>
            <person name="Aroh O."/>
            <person name="Sun Y."/>
            <person name="Lan Y."/>
            <person name="Juniper S.K."/>
            <person name="Young C.R."/>
            <person name="Angers B."/>
            <person name="Qian P.Y."/>
        </authorList>
    </citation>
    <scope>NUCLEOTIDE SEQUENCE</scope>
    <source>
        <strain evidence="2">P08H-3</strain>
    </source>
</reference>
<keyword evidence="3" id="KW-1185">Reference proteome</keyword>
<evidence type="ECO:0000259" key="1">
    <source>
        <dbReference type="PROSITE" id="PS50948"/>
    </source>
</evidence>
<accession>A0AAD9IPA8</accession>
<dbReference type="PROSITE" id="PS50948">
    <property type="entry name" value="PAN"/>
    <property type="match status" value="2"/>
</dbReference>
<feature type="domain" description="Apple" evidence="1">
    <location>
        <begin position="90"/>
        <end position="170"/>
    </location>
</feature>
<evidence type="ECO:0000313" key="2">
    <source>
        <dbReference type="EMBL" id="KAK2138182.1"/>
    </source>
</evidence>